<dbReference type="InterPro" id="IPR003594">
    <property type="entry name" value="HATPase_dom"/>
</dbReference>
<dbReference type="Pfam" id="PF00672">
    <property type="entry name" value="HAMP"/>
    <property type="match status" value="1"/>
</dbReference>
<evidence type="ECO:0000259" key="16">
    <source>
        <dbReference type="PROSITE" id="PS50112"/>
    </source>
</evidence>
<comment type="catalytic activity">
    <reaction evidence="1">
        <text>ATP + protein L-histidine = ADP + protein N-phospho-L-histidine.</text>
        <dbReference type="EC" id="2.7.13.3"/>
    </reaction>
</comment>
<dbReference type="CDD" id="cd06225">
    <property type="entry name" value="HAMP"/>
    <property type="match status" value="1"/>
</dbReference>
<dbReference type="AlphaFoldDB" id="A0A0G0QRD3"/>
<evidence type="ECO:0000259" key="17">
    <source>
        <dbReference type="PROSITE" id="PS50113"/>
    </source>
</evidence>
<dbReference type="PROSITE" id="PS50885">
    <property type="entry name" value="HAMP"/>
    <property type="match status" value="1"/>
</dbReference>
<sequence length="757" mass="84125">MQPRISFKRKLILTISVIVLFFGTLVLIMTFQINNNIASQLGLKHVESIAIQQGSAVEVVFTNAELFTKQIASQHIVVDYLQQKSPALQNPAVLESLTMADAGHTYESINIMDISGVDLVSTNPMAVGQSFAFREYFKQAAAGTPTMEGAISAVTKTFGYYFSHPVINADGKVLGIIAVKLKPDILNTAVRPAVAAAESTSMIVDEHGIVVQSNRPEMVFRSLGALTPEVQREISDAKRFGSIAISSLQYDTLGIDTTKLLRTQSQTIHDPVHERDEIIGITRIGNTSFALVIEETRETFIYTAKQLVVMGGIIIALLLIIMSVILAFLIERLLRPLETITKAVEQLNQGNFAQPIVIKTGDEFEHIGNALGALSQRLGTVYGNIEEKIWERAADFEKFKLAVESASDHIIITDLDGRVIYANKAAENITGYSRAELVGNRPSLWGKMMSSEFYKDLWETIKTKKKVFVGEITNKRKNGELYVAELRITPLIMDKGLLYGFVGIERDITVQKEVDRVKTEFVSIASHQLRTPLAVINWYIEMLTKEEVGTLNKEQRKYLEQVYLASKRMVELVNSLLSVSRIDMGAFYVEPEPVLLATVIDSVLEESKQIIEKKALHIKTEYDASLKEMSADPSLLRVIFQNLIGNAIKYTPQGGSVSISIKKQPDQKHVAITITDTGYGIPAKQQSKIFTKFFRADNAREKEPDGNGLGLYIVKAIIKEIKGSIEFTSEEDKGTTFSILLPLTSPKNTRQKEPSVK</sequence>
<dbReference type="GO" id="GO:0030295">
    <property type="term" value="F:protein kinase activator activity"/>
    <property type="evidence" value="ECO:0007669"/>
    <property type="project" value="TreeGrafter"/>
</dbReference>
<feature type="domain" description="PAC" evidence="17">
    <location>
        <begin position="468"/>
        <end position="520"/>
    </location>
</feature>
<dbReference type="GO" id="GO:0005524">
    <property type="term" value="F:ATP binding"/>
    <property type="evidence" value="ECO:0007669"/>
    <property type="project" value="UniProtKB-KW"/>
</dbReference>
<dbReference type="SMART" id="SM00388">
    <property type="entry name" value="HisKA"/>
    <property type="match status" value="1"/>
</dbReference>
<evidence type="ECO:0000256" key="5">
    <source>
        <dbReference type="ARBA" id="ARBA00022553"/>
    </source>
</evidence>
<dbReference type="InterPro" id="IPR003661">
    <property type="entry name" value="HisK_dim/P_dom"/>
</dbReference>
<evidence type="ECO:0000256" key="6">
    <source>
        <dbReference type="ARBA" id="ARBA00022679"/>
    </source>
</evidence>
<evidence type="ECO:0000313" key="19">
    <source>
        <dbReference type="EMBL" id="KKR12945.1"/>
    </source>
</evidence>
<dbReference type="InterPro" id="IPR036097">
    <property type="entry name" value="HisK_dim/P_sf"/>
</dbReference>
<accession>A0A0G0QRD3</accession>
<proteinExistence type="predicted"/>
<dbReference type="InterPro" id="IPR004358">
    <property type="entry name" value="Sig_transdc_His_kin-like_C"/>
</dbReference>
<dbReference type="InterPro" id="IPR000014">
    <property type="entry name" value="PAS"/>
</dbReference>
<dbReference type="Pfam" id="PF13426">
    <property type="entry name" value="PAS_9"/>
    <property type="match status" value="1"/>
</dbReference>
<evidence type="ECO:0000256" key="9">
    <source>
        <dbReference type="ARBA" id="ARBA00022777"/>
    </source>
</evidence>
<dbReference type="FunFam" id="3.30.565.10:FF:000006">
    <property type="entry name" value="Sensor histidine kinase WalK"/>
    <property type="match status" value="1"/>
</dbReference>
<dbReference type="SMART" id="SM00304">
    <property type="entry name" value="HAMP"/>
    <property type="match status" value="1"/>
</dbReference>
<dbReference type="CDD" id="cd00130">
    <property type="entry name" value="PAS"/>
    <property type="match status" value="1"/>
</dbReference>
<dbReference type="SUPFAM" id="SSF55874">
    <property type="entry name" value="ATPase domain of HSP90 chaperone/DNA topoisomerase II/histidine kinase"/>
    <property type="match status" value="1"/>
</dbReference>
<evidence type="ECO:0000256" key="12">
    <source>
        <dbReference type="ARBA" id="ARBA00023012"/>
    </source>
</evidence>
<keyword evidence="9 19" id="KW-0418">Kinase</keyword>
<feature type="domain" description="PAS" evidence="16">
    <location>
        <begin position="395"/>
        <end position="440"/>
    </location>
</feature>
<dbReference type="SUPFAM" id="SSF55785">
    <property type="entry name" value="PYP-like sensor domain (PAS domain)"/>
    <property type="match status" value="1"/>
</dbReference>
<dbReference type="EMBL" id="LBWR01000001">
    <property type="protein sequence ID" value="KKR12945.1"/>
    <property type="molecule type" value="Genomic_DNA"/>
</dbReference>
<keyword evidence="4" id="KW-1003">Cell membrane</keyword>
<keyword evidence="10" id="KW-0067">ATP-binding</keyword>
<dbReference type="InterPro" id="IPR029151">
    <property type="entry name" value="Sensor-like_sf"/>
</dbReference>
<dbReference type="SMART" id="SM00387">
    <property type="entry name" value="HATPase_c"/>
    <property type="match status" value="1"/>
</dbReference>
<dbReference type="Proteomes" id="UP000034665">
    <property type="component" value="Unassembled WGS sequence"/>
</dbReference>
<dbReference type="SMART" id="SM00086">
    <property type="entry name" value="PAC"/>
    <property type="match status" value="1"/>
</dbReference>
<dbReference type="GO" id="GO:0000156">
    <property type="term" value="F:phosphorelay response regulator activity"/>
    <property type="evidence" value="ECO:0007669"/>
    <property type="project" value="TreeGrafter"/>
</dbReference>
<keyword evidence="5" id="KW-0597">Phosphoprotein</keyword>
<evidence type="ECO:0000256" key="11">
    <source>
        <dbReference type="ARBA" id="ARBA00022989"/>
    </source>
</evidence>
<evidence type="ECO:0000313" key="20">
    <source>
        <dbReference type="Proteomes" id="UP000034665"/>
    </source>
</evidence>
<dbReference type="Pfam" id="PF02518">
    <property type="entry name" value="HATPase_c"/>
    <property type="match status" value="1"/>
</dbReference>
<keyword evidence="12" id="KW-0902">Two-component regulatory system</keyword>
<evidence type="ECO:0000256" key="1">
    <source>
        <dbReference type="ARBA" id="ARBA00000085"/>
    </source>
</evidence>
<dbReference type="InterPro" id="IPR005467">
    <property type="entry name" value="His_kinase_dom"/>
</dbReference>
<dbReference type="InterPro" id="IPR033479">
    <property type="entry name" value="dCache_1"/>
</dbReference>
<evidence type="ECO:0000256" key="4">
    <source>
        <dbReference type="ARBA" id="ARBA00022475"/>
    </source>
</evidence>
<dbReference type="InterPro" id="IPR036890">
    <property type="entry name" value="HATPase_C_sf"/>
</dbReference>
<keyword evidence="8" id="KW-0547">Nucleotide-binding</keyword>
<dbReference type="SUPFAM" id="SSF47384">
    <property type="entry name" value="Homodimeric domain of signal transducing histidine kinase"/>
    <property type="match status" value="1"/>
</dbReference>
<keyword evidence="7 14" id="KW-0812">Transmembrane</keyword>
<keyword evidence="11 14" id="KW-1133">Transmembrane helix</keyword>
<evidence type="ECO:0000256" key="3">
    <source>
        <dbReference type="ARBA" id="ARBA00012438"/>
    </source>
</evidence>
<dbReference type="CDD" id="cd00082">
    <property type="entry name" value="HisKA"/>
    <property type="match status" value="1"/>
</dbReference>
<comment type="caution">
    <text evidence="19">The sequence shown here is derived from an EMBL/GenBank/DDBJ whole genome shotgun (WGS) entry which is preliminary data.</text>
</comment>
<feature type="domain" description="HAMP" evidence="18">
    <location>
        <begin position="331"/>
        <end position="383"/>
    </location>
</feature>
<organism evidence="19 20">
    <name type="scientific">Candidatus Wolfebacteria bacterium GW2011_GWC2_39_22</name>
    <dbReference type="NCBI Taxonomy" id="1619013"/>
    <lineage>
        <taxon>Bacteria</taxon>
        <taxon>Candidatus Wolfeibacteriota</taxon>
    </lineage>
</organism>
<dbReference type="SUPFAM" id="SSF103190">
    <property type="entry name" value="Sensory domain-like"/>
    <property type="match status" value="1"/>
</dbReference>
<dbReference type="EC" id="2.7.13.3" evidence="3"/>
<dbReference type="InterPro" id="IPR050351">
    <property type="entry name" value="BphY/WalK/GraS-like"/>
</dbReference>
<protein>
    <recommendedName>
        <fullName evidence="3">histidine kinase</fullName>
        <ecNumber evidence="3">2.7.13.3</ecNumber>
    </recommendedName>
</protein>
<dbReference type="GO" id="GO:0000155">
    <property type="term" value="F:phosphorelay sensor kinase activity"/>
    <property type="evidence" value="ECO:0007669"/>
    <property type="project" value="InterPro"/>
</dbReference>
<dbReference type="PROSITE" id="PS50113">
    <property type="entry name" value="PAC"/>
    <property type="match status" value="1"/>
</dbReference>
<gene>
    <name evidence="19" type="ORF">UT41_C0001G0489</name>
</gene>
<evidence type="ECO:0000256" key="14">
    <source>
        <dbReference type="SAM" id="Phobius"/>
    </source>
</evidence>
<dbReference type="InterPro" id="IPR035965">
    <property type="entry name" value="PAS-like_dom_sf"/>
</dbReference>
<keyword evidence="6" id="KW-0808">Transferase</keyword>
<dbReference type="GO" id="GO:0007234">
    <property type="term" value="P:osmosensory signaling via phosphorelay pathway"/>
    <property type="evidence" value="ECO:0007669"/>
    <property type="project" value="TreeGrafter"/>
</dbReference>
<dbReference type="SUPFAM" id="SSF158472">
    <property type="entry name" value="HAMP domain-like"/>
    <property type="match status" value="1"/>
</dbReference>
<evidence type="ECO:0000256" key="8">
    <source>
        <dbReference type="ARBA" id="ARBA00022741"/>
    </source>
</evidence>
<evidence type="ECO:0000259" key="18">
    <source>
        <dbReference type="PROSITE" id="PS50885"/>
    </source>
</evidence>
<dbReference type="Gene3D" id="3.30.565.10">
    <property type="entry name" value="Histidine kinase-like ATPase, C-terminal domain"/>
    <property type="match status" value="1"/>
</dbReference>
<dbReference type="PROSITE" id="PS50112">
    <property type="entry name" value="PAS"/>
    <property type="match status" value="1"/>
</dbReference>
<dbReference type="Gene3D" id="1.10.287.130">
    <property type="match status" value="1"/>
</dbReference>
<dbReference type="Pfam" id="PF00512">
    <property type="entry name" value="HisKA"/>
    <property type="match status" value="1"/>
</dbReference>
<dbReference type="PROSITE" id="PS50109">
    <property type="entry name" value="HIS_KIN"/>
    <property type="match status" value="1"/>
</dbReference>
<comment type="subcellular location">
    <subcellularLocation>
        <location evidence="2">Cell membrane</location>
        <topology evidence="2">Multi-pass membrane protein</topology>
    </subcellularLocation>
</comment>
<dbReference type="Gene3D" id="3.30.450.20">
    <property type="entry name" value="PAS domain"/>
    <property type="match status" value="3"/>
</dbReference>
<keyword evidence="13 14" id="KW-0472">Membrane</keyword>
<evidence type="ECO:0000256" key="10">
    <source>
        <dbReference type="ARBA" id="ARBA00022840"/>
    </source>
</evidence>
<dbReference type="PANTHER" id="PTHR42878">
    <property type="entry name" value="TWO-COMPONENT HISTIDINE KINASE"/>
    <property type="match status" value="1"/>
</dbReference>
<dbReference type="CDD" id="cd12914">
    <property type="entry name" value="PDC1_DGC_like"/>
    <property type="match status" value="1"/>
</dbReference>
<feature type="domain" description="Histidine kinase" evidence="15">
    <location>
        <begin position="524"/>
        <end position="745"/>
    </location>
</feature>
<evidence type="ECO:0000256" key="2">
    <source>
        <dbReference type="ARBA" id="ARBA00004651"/>
    </source>
</evidence>
<dbReference type="CDD" id="cd00075">
    <property type="entry name" value="HATPase"/>
    <property type="match status" value="1"/>
</dbReference>
<reference evidence="19 20" key="1">
    <citation type="journal article" date="2015" name="Nature">
        <title>rRNA introns, odd ribosomes, and small enigmatic genomes across a large radiation of phyla.</title>
        <authorList>
            <person name="Brown C.T."/>
            <person name="Hug L.A."/>
            <person name="Thomas B.C."/>
            <person name="Sharon I."/>
            <person name="Castelle C.J."/>
            <person name="Singh A."/>
            <person name="Wilkins M.J."/>
            <person name="Williams K.H."/>
            <person name="Banfield J.F."/>
        </authorList>
    </citation>
    <scope>NUCLEOTIDE SEQUENCE [LARGE SCALE GENOMIC DNA]</scope>
</reference>
<dbReference type="Gene3D" id="6.10.340.10">
    <property type="match status" value="1"/>
</dbReference>
<evidence type="ECO:0000256" key="7">
    <source>
        <dbReference type="ARBA" id="ARBA00022692"/>
    </source>
</evidence>
<dbReference type="SMART" id="SM00091">
    <property type="entry name" value="PAS"/>
    <property type="match status" value="1"/>
</dbReference>
<name>A0A0G0QRD3_9BACT</name>
<feature type="transmembrane region" description="Helical" evidence="14">
    <location>
        <begin position="12"/>
        <end position="31"/>
    </location>
</feature>
<dbReference type="InterPro" id="IPR000700">
    <property type="entry name" value="PAS-assoc_C"/>
</dbReference>
<dbReference type="InterPro" id="IPR001610">
    <property type="entry name" value="PAC"/>
</dbReference>
<dbReference type="PANTHER" id="PTHR42878:SF7">
    <property type="entry name" value="SENSOR HISTIDINE KINASE GLRK"/>
    <property type="match status" value="1"/>
</dbReference>
<dbReference type="PRINTS" id="PR00344">
    <property type="entry name" value="BCTRLSENSOR"/>
</dbReference>
<dbReference type="GO" id="GO:0005886">
    <property type="term" value="C:plasma membrane"/>
    <property type="evidence" value="ECO:0007669"/>
    <property type="project" value="UniProtKB-SubCell"/>
</dbReference>
<dbReference type="NCBIfam" id="TIGR00229">
    <property type="entry name" value="sensory_box"/>
    <property type="match status" value="1"/>
</dbReference>
<feature type="transmembrane region" description="Helical" evidence="14">
    <location>
        <begin position="307"/>
        <end position="330"/>
    </location>
</feature>
<dbReference type="STRING" id="1619013.UT41_C0001G0489"/>
<evidence type="ECO:0000256" key="13">
    <source>
        <dbReference type="ARBA" id="ARBA00023136"/>
    </source>
</evidence>
<evidence type="ECO:0000259" key="15">
    <source>
        <dbReference type="PROSITE" id="PS50109"/>
    </source>
</evidence>
<dbReference type="Pfam" id="PF02743">
    <property type="entry name" value="dCache_1"/>
    <property type="match status" value="1"/>
</dbReference>
<dbReference type="InterPro" id="IPR003660">
    <property type="entry name" value="HAMP_dom"/>
</dbReference>